<comment type="caution">
    <text evidence="6">Lacks conserved residue(s) required for the propagation of feature annotation.</text>
</comment>
<comment type="similarity">
    <text evidence="5 6">Belongs to the anion channel-forming bestrophin (TC 1.A.46) family. Calcium-sensitive chloride channel subfamily.</text>
</comment>
<organism evidence="7 8">
    <name type="scientific">Romanomermis culicivorax</name>
    <name type="common">Nematode worm</name>
    <dbReference type="NCBI Taxonomy" id="13658"/>
    <lineage>
        <taxon>Eukaryota</taxon>
        <taxon>Metazoa</taxon>
        <taxon>Ecdysozoa</taxon>
        <taxon>Nematoda</taxon>
        <taxon>Enoplea</taxon>
        <taxon>Dorylaimia</taxon>
        <taxon>Mermithida</taxon>
        <taxon>Mermithoidea</taxon>
        <taxon>Mermithidae</taxon>
        <taxon>Romanomermis</taxon>
    </lineage>
</organism>
<keyword evidence="6" id="KW-0406">Ion transport</keyword>
<evidence type="ECO:0000256" key="3">
    <source>
        <dbReference type="ARBA" id="ARBA00022989"/>
    </source>
</evidence>
<keyword evidence="6" id="KW-0868">Chloride</keyword>
<evidence type="ECO:0000256" key="1">
    <source>
        <dbReference type="ARBA" id="ARBA00004370"/>
    </source>
</evidence>
<evidence type="ECO:0000256" key="5">
    <source>
        <dbReference type="ARBA" id="ARBA00034769"/>
    </source>
</evidence>
<evidence type="ECO:0000256" key="4">
    <source>
        <dbReference type="ARBA" id="ARBA00023136"/>
    </source>
</evidence>
<dbReference type="PANTHER" id="PTHR10736:SF55">
    <property type="entry name" value="BESTROPHIN-4"/>
    <property type="match status" value="1"/>
</dbReference>
<accession>A0A915HUD5</accession>
<comment type="function">
    <text evidence="6">Forms chloride channels.</text>
</comment>
<dbReference type="PANTHER" id="PTHR10736">
    <property type="entry name" value="BESTROPHIN"/>
    <property type="match status" value="1"/>
</dbReference>
<dbReference type="WBParaSite" id="nRc.2.0.1.t05389-RA">
    <property type="protein sequence ID" value="nRc.2.0.1.t05389-RA"/>
    <property type="gene ID" value="nRc.2.0.1.g05389"/>
</dbReference>
<dbReference type="GO" id="GO:0005886">
    <property type="term" value="C:plasma membrane"/>
    <property type="evidence" value="ECO:0007669"/>
    <property type="project" value="UniProtKB-SubCell"/>
</dbReference>
<keyword evidence="6" id="KW-1003">Cell membrane</keyword>
<evidence type="ECO:0000313" key="8">
    <source>
        <dbReference type="WBParaSite" id="nRc.2.0.1.t05389-RA"/>
    </source>
</evidence>
<feature type="transmembrane region" description="Helical" evidence="6">
    <location>
        <begin position="230"/>
        <end position="251"/>
    </location>
</feature>
<dbReference type="GO" id="GO:0034707">
    <property type="term" value="C:chloride channel complex"/>
    <property type="evidence" value="ECO:0007669"/>
    <property type="project" value="UniProtKB-KW"/>
</dbReference>
<name>A0A915HUD5_ROMCU</name>
<sequence length="311" mass="36347">MMELSGIVGADARMTIRYEGSFLWAIFRWRGSVWKAIWRDLMIWLLIYYSVRLGIDYLLSHNQRAFVRDLIQMFDSYTNRIPLEFLLGFYVSQTVTRWWNQVHELKSPQDLMSTIVSYIHDLDDDSVRIRHTVARYLLMANTLAFRNISSRIQEVYPHNQAFVEVGLMTEEERQILEKVPSPVAYELPFLWANELVRSKVGNQMKILSGFSHLRRAIASLMRYNSFSLPLVYTQTVTVAVYGYFLFCLIGHQFTAQPNTVDTVVPFLTIFRFMFGVGWLKPTCLAELMVGPELADDGMWSKFQKYKQVKNA</sequence>
<keyword evidence="7" id="KW-1185">Reference proteome</keyword>
<keyword evidence="3 6" id="KW-1133">Transmembrane helix</keyword>
<dbReference type="AlphaFoldDB" id="A0A915HUD5"/>
<dbReference type="OMA" id="WAIFRWR"/>
<dbReference type="Pfam" id="PF01062">
    <property type="entry name" value="Bestrophin"/>
    <property type="match status" value="1"/>
</dbReference>
<protein>
    <recommendedName>
        <fullName evidence="6">Bestrophin homolog</fullName>
    </recommendedName>
</protein>
<reference evidence="8" key="1">
    <citation type="submission" date="2022-11" db="UniProtKB">
        <authorList>
            <consortium name="WormBaseParasite"/>
        </authorList>
    </citation>
    <scope>IDENTIFICATION</scope>
</reference>
<keyword evidence="4 6" id="KW-0472">Membrane</keyword>
<comment type="subcellular location">
    <subcellularLocation>
        <location evidence="6">Cell membrane</location>
        <topology evidence="6">Multi-pass membrane protein</topology>
    </subcellularLocation>
    <subcellularLocation>
        <location evidence="1">Membrane</location>
    </subcellularLocation>
</comment>
<dbReference type="Proteomes" id="UP000887565">
    <property type="component" value="Unplaced"/>
</dbReference>
<evidence type="ECO:0000256" key="6">
    <source>
        <dbReference type="RuleBase" id="RU363126"/>
    </source>
</evidence>
<dbReference type="InterPro" id="IPR021134">
    <property type="entry name" value="Bestrophin-like"/>
</dbReference>
<keyword evidence="2 6" id="KW-0812">Transmembrane</keyword>
<dbReference type="GO" id="GO:0005254">
    <property type="term" value="F:chloride channel activity"/>
    <property type="evidence" value="ECO:0007669"/>
    <property type="project" value="UniProtKB-KW"/>
</dbReference>
<keyword evidence="6" id="KW-0813">Transport</keyword>
<evidence type="ECO:0000256" key="2">
    <source>
        <dbReference type="ARBA" id="ARBA00022692"/>
    </source>
</evidence>
<keyword evidence="6" id="KW-0407">Ion channel</keyword>
<dbReference type="InterPro" id="IPR000615">
    <property type="entry name" value="Bestrophin"/>
</dbReference>
<keyword evidence="6" id="KW-0869">Chloride channel</keyword>
<evidence type="ECO:0000313" key="7">
    <source>
        <dbReference type="Proteomes" id="UP000887565"/>
    </source>
</evidence>
<proteinExistence type="inferred from homology"/>